<keyword evidence="2" id="KW-1185">Reference proteome</keyword>
<dbReference type="InterPro" id="IPR012851">
    <property type="entry name" value="Spore_coat_CotF-like"/>
</dbReference>
<keyword evidence="1" id="KW-0946">Virion</keyword>
<dbReference type="EMBL" id="PKOZ01000001">
    <property type="protein sequence ID" value="PQD97204.1"/>
    <property type="molecule type" value="Genomic_DNA"/>
</dbReference>
<comment type="caution">
    <text evidence="1">The sequence shown here is derived from an EMBL/GenBank/DDBJ whole genome shotgun (WGS) entry which is preliminary data.</text>
</comment>
<gene>
    <name evidence="1" type="ORF">CYL18_04865</name>
</gene>
<dbReference type="Proteomes" id="UP000239663">
    <property type="component" value="Unassembled WGS sequence"/>
</dbReference>
<proteinExistence type="predicted"/>
<keyword evidence="1" id="KW-0167">Capsid protein</keyword>
<dbReference type="Pfam" id="PF07875">
    <property type="entry name" value="Coat_F"/>
    <property type="match status" value="1"/>
</dbReference>
<reference evidence="1 2" key="1">
    <citation type="submission" date="2017-12" db="EMBL/GenBank/DDBJ databases">
        <title>Taxonomic description and draft genome of Pradoshia cofamensis Gen. nov., sp. nov., a thermotolerant bacillale isolated from anterior gut of earthworm Eisenia fetida.</title>
        <authorList>
            <person name="Saha T."/>
            <person name="Chakraborty R."/>
        </authorList>
    </citation>
    <scope>NUCLEOTIDE SEQUENCE [LARGE SCALE GENOMIC DNA]</scope>
    <source>
        <strain evidence="1 2">EAG3</strain>
    </source>
</reference>
<sequence length="82" mass="9309">MQEKDIVSDYLSCLNGSLASYAGIIAQTENEELRKTIQQMRDQDEARQYAVFSIAKQKGYYIPAEQATQEEINTVKNQFAQG</sequence>
<evidence type="ECO:0000313" key="1">
    <source>
        <dbReference type="EMBL" id="PQD97204.1"/>
    </source>
</evidence>
<dbReference type="OrthoDB" id="1683800at2"/>
<protein>
    <submittedName>
        <fullName evidence="1">Spore coat protein</fullName>
    </submittedName>
</protein>
<evidence type="ECO:0000313" key="2">
    <source>
        <dbReference type="Proteomes" id="UP000239663"/>
    </source>
</evidence>
<name>A0A2S7N596_9BACI</name>
<dbReference type="AlphaFoldDB" id="A0A2S7N596"/>
<accession>A0A2S7N596</accession>
<dbReference type="RefSeq" id="WP_104848299.1">
    <property type="nucleotide sequence ID" value="NZ_PKOZ01000001.1"/>
</dbReference>
<organism evidence="1 2">
    <name type="scientific">Pradoshia eiseniae</name>
    <dbReference type="NCBI Taxonomy" id="2064768"/>
    <lineage>
        <taxon>Bacteria</taxon>
        <taxon>Bacillati</taxon>
        <taxon>Bacillota</taxon>
        <taxon>Bacilli</taxon>
        <taxon>Bacillales</taxon>
        <taxon>Bacillaceae</taxon>
        <taxon>Pradoshia</taxon>
    </lineage>
</organism>